<proteinExistence type="predicted"/>
<dbReference type="EMBL" id="CP126650">
    <property type="protein sequence ID" value="WJZ83714.1"/>
    <property type="molecule type" value="Genomic_DNA"/>
</dbReference>
<evidence type="ECO:0000313" key="2">
    <source>
        <dbReference type="EMBL" id="WJZ83714.1"/>
    </source>
</evidence>
<feature type="chain" id="PRO_5045819604" description="Organ-specific protein S2" evidence="1">
    <location>
        <begin position="23"/>
        <end position="96"/>
    </location>
</feature>
<name>A0ABY9BLS5_VITVI</name>
<accession>A0ABY9BLS5</accession>
<dbReference type="PANTHER" id="PTHR33731">
    <property type="entry name" value="PROTEIN, PUTATIVE-RELATED"/>
    <property type="match status" value="1"/>
</dbReference>
<evidence type="ECO:0000256" key="1">
    <source>
        <dbReference type="SAM" id="SignalP"/>
    </source>
</evidence>
<dbReference type="Proteomes" id="UP001227230">
    <property type="component" value="Chromosome 3"/>
</dbReference>
<gene>
    <name evidence="2" type="ORF">VitviT2T_003373</name>
</gene>
<dbReference type="InterPro" id="IPR024489">
    <property type="entry name" value="Organ_specific_prot"/>
</dbReference>
<organism evidence="2 3">
    <name type="scientific">Vitis vinifera</name>
    <name type="common">Grape</name>
    <dbReference type="NCBI Taxonomy" id="29760"/>
    <lineage>
        <taxon>Eukaryota</taxon>
        <taxon>Viridiplantae</taxon>
        <taxon>Streptophyta</taxon>
        <taxon>Embryophyta</taxon>
        <taxon>Tracheophyta</taxon>
        <taxon>Spermatophyta</taxon>
        <taxon>Magnoliopsida</taxon>
        <taxon>eudicotyledons</taxon>
        <taxon>Gunneridae</taxon>
        <taxon>Pentapetalae</taxon>
        <taxon>rosids</taxon>
        <taxon>Vitales</taxon>
        <taxon>Vitaceae</taxon>
        <taxon>Viteae</taxon>
        <taxon>Vitis</taxon>
    </lineage>
</organism>
<feature type="signal peptide" evidence="1">
    <location>
        <begin position="1"/>
        <end position="22"/>
    </location>
</feature>
<keyword evidence="1" id="KW-0732">Signal</keyword>
<sequence>MKSIVLILVSFSLLLLVGIIDGRESPGEYYWKGMMKDQPMPEAVKELVDDQDFSFVSQENCHTSCSGARERDHFVKDFDSRPNGIIYHGHVEPKEG</sequence>
<protein>
    <recommendedName>
        <fullName evidence="4">Organ-specific protein S2</fullName>
    </recommendedName>
</protein>
<keyword evidence="3" id="KW-1185">Reference proteome</keyword>
<evidence type="ECO:0008006" key="4">
    <source>
        <dbReference type="Google" id="ProtNLM"/>
    </source>
</evidence>
<evidence type="ECO:0000313" key="3">
    <source>
        <dbReference type="Proteomes" id="UP001227230"/>
    </source>
</evidence>
<dbReference type="PANTHER" id="PTHR33731:SF17">
    <property type="entry name" value="ORGAN-SPECIFIC PROTEIN P4-LIKE"/>
    <property type="match status" value="1"/>
</dbReference>
<dbReference type="Pfam" id="PF10950">
    <property type="entry name" value="Organ_specific"/>
    <property type="match status" value="1"/>
</dbReference>
<reference evidence="2 3" key="1">
    <citation type="journal article" date="2023" name="Hortic Res">
        <title>The complete reference genome for grapevine (Vitis vinifera L.) genetics and breeding.</title>
        <authorList>
            <person name="Shi X."/>
            <person name="Cao S."/>
            <person name="Wang X."/>
            <person name="Huang S."/>
            <person name="Wang Y."/>
            <person name="Liu Z."/>
            <person name="Liu W."/>
            <person name="Leng X."/>
            <person name="Peng Y."/>
            <person name="Wang N."/>
            <person name="Wang Y."/>
            <person name="Ma Z."/>
            <person name="Xu X."/>
            <person name="Zhang F."/>
            <person name="Xue H."/>
            <person name="Zhong H."/>
            <person name="Wang Y."/>
            <person name="Zhang K."/>
            <person name="Velt A."/>
            <person name="Avia K."/>
            <person name="Holtgrawe D."/>
            <person name="Grimplet J."/>
            <person name="Matus J.T."/>
            <person name="Ware D."/>
            <person name="Wu X."/>
            <person name="Wang H."/>
            <person name="Liu C."/>
            <person name="Fang Y."/>
            <person name="Rustenholz C."/>
            <person name="Cheng Z."/>
            <person name="Xiao H."/>
            <person name="Zhou Y."/>
        </authorList>
    </citation>
    <scope>NUCLEOTIDE SEQUENCE [LARGE SCALE GENOMIC DNA]</scope>
    <source>
        <strain evidence="3">cv. Pinot noir / PN40024</strain>
        <tissue evidence="2">Leaf</tissue>
    </source>
</reference>